<dbReference type="OrthoDB" id="3645652at2759"/>
<dbReference type="EMBL" id="KE145352">
    <property type="protein sequence ID" value="EPE36692.1"/>
    <property type="molecule type" value="Genomic_DNA"/>
</dbReference>
<organism evidence="2 3">
    <name type="scientific">Glarea lozoyensis (strain ATCC 20868 / MF5171)</name>
    <dbReference type="NCBI Taxonomy" id="1116229"/>
    <lineage>
        <taxon>Eukaryota</taxon>
        <taxon>Fungi</taxon>
        <taxon>Dikarya</taxon>
        <taxon>Ascomycota</taxon>
        <taxon>Pezizomycotina</taxon>
        <taxon>Leotiomycetes</taxon>
        <taxon>Helotiales</taxon>
        <taxon>Helotiaceae</taxon>
        <taxon>Glarea</taxon>
    </lineage>
</organism>
<gene>
    <name evidence="2" type="ORF">GLAREA_08855</name>
</gene>
<dbReference type="RefSeq" id="XP_008076007.1">
    <property type="nucleotide sequence ID" value="XM_008077816.1"/>
</dbReference>
<dbReference type="SUPFAM" id="SSF49695">
    <property type="entry name" value="gamma-Crystallin-like"/>
    <property type="match status" value="1"/>
</dbReference>
<name>S3DE46_GLAL2</name>
<keyword evidence="1" id="KW-0732">Signal</keyword>
<protein>
    <submittedName>
        <fullName evidence="2">Uncharacterized protein</fullName>
    </submittedName>
</protein>
<keyword evidence="3" id="KW-1185">Reference proteome</keyword>
<feature type="chain" id="PRO_5004508115" evidence="1">
    <location>
        <begin position="22"/>
        <end position="302"/>
    </location>
</feature>
<sequence length="302" mass="33120">MQFSLVLLSELLVYALGASAAAPINLSKRADNIQFQVCENVGYTGKCVTFQAERGDCVDIDTFNDQASSVRAFSDTHCCIYADYGCNGKRLCGVNVKGIPNLISYNFNDIMMPYLKLMRVDGDGEFSFVWDDFRVPKFKEVNKKIKVHDVVMLQKARGIVRASKRAWTYKEVDGDCDSKSTQPSFNHPSIIYLLISPITIMYVSKALLVAGLAAVTSAYRIDLWKDYNYQNTQRSYTTAGTHSLGFSAKSWIWTSAAGDGCCVVFCRGSTNVGKYCGGARKAESSAGTTKVVIGCGSATLNC</sequence>
<proteinExistence type="predicted"/>
<dbReference type="InterPro" id="IPR011024">
    <property type="entry name" value="G_crystallin-like"/>
</dbReference>
<accession>S3DE46</accession>
<reference evidence="2 3" key="1">
    <citation type="journal article" date="2013" name="BMC Genomics">
        <title>Genomics-driven discovery of the pneumocandin biosynthetic gene cluster in the fungus Glarea lozoyensis.</title>
        <authorList>
            <person name="Chen L."/>
            <person name="Yue Q."/>
            <person name="Zhang X."/>
            <person name="Xiang M."/>
            <person name="Wang C."/>
            <person name="Li S."/>
            <person name="Che Y."/>
            <person name="Ortiz-Lopez F.J."/>
            <person name="Bills G.F."/>
            <person name="Liu X."/>
            <person name="An Z."/>
        </authorList>
    </citation>
    <scope>NUCLEOTIDE SEQUENCE [LARGE SCALE GENOMIC DNA]</scope>
    <source>
        <strain evidence="3">ATCC 20868 / MF5171</strain>
    </source>
</reference>
<dbReference type="Gene3D" id="2.60.20.10">
    <property type="entry name" value="Crystallins"/>
    <property type="match status" value="1"/>
</dbReference>
<evidence type="ECO:0000313" key="2">
    <source>
        <dbReference type="EMBL" id="EPE36692.1"/>
    </source>
</evidence>
<feature type="signal peptide" evidence="1">
    <location>
        <begin position="1"/>
        <end position="21"/>
    </location>
</feature>
<dbReference type="HOGENOM" id="CLU_921498_0_0_1"/>
<dbReference type="GeneID" id="19467903"/>
<dbReference type="KEGG" id="glz:GLAREA_08855"/>
<dbReference type="AlphaFoldDB" id="S3DE46"/>
<evidence type="ECO:0000313" key="3">
    <source>
        <dbReference type="Proteomes" id="UP000016922"/>
    </source>
</evidence>
<dbReference type="eggNOG" id="ENOG502SYA9">
    <property type="taxonomic scope" value="Eukaryota"/>
</dbReference>
<evidence type="ECO:0000256" key="1">
    <source>
        <dbReference type="SAM" id="SignalP"/>
    </source>
</evidence>
<dbReference type="Proteomes" id="UP000016922">
    <property type="component" value="Unassembled WGS sequence"/>
</dbReference>
<dbReference type="STRING" id="1116229.S3DE46"/>